<dbReference type="SUPFAM" id="SSF47413">
    <property type="entry name" value="lambda repressor-like DNA-binding domains"/>
    <property type="match status" value="1"/>
</dbReference>
<evidence type="ECO:0000259" key="1">
    <source>
        <dbReference type="PROSITE" id="PS50943"/>
    </source>
</evidence>
<proteinExistence type="predicted"/>
<keyword evidence="3" id="KW-1185">Reference proteome</keyword>
<dbReference type="EMBL" id="AP018174">
    <property type="protein sequence ID" value="BAY15078.1"/>
    <property type="molecule type" value="Genomic_DNA"/>
</dbReference>
<dbReference type="PROSITE" id="PS50943">
    <property type="entry name" value="HTH_CROC1"/>
    <property type="match status" value="1"/>
</dbReference>
<dbReference type="Gene3D" id="1.10.260.40">
    <property type="entry name" value="lambda repressor-like DNA-binding domains"/>
    <property type="match status" value="1"/>
</dbReference>
<name>A0A1Z4GCN1_9CYAN</name>
<dbReference type="Pfam" id="PF13443">
    <property type="entry name" value="HTH_26"/>
    <property type="match status" value="1"/>
</dbReference>
<dbReference type="OrthoDB" id="487316at2"/>
<accession>A0A1Z4GCN1</accession>
<evidence type="ECO:0000313" key="3">
    <source>
        <dbReference type="Proteomes" id="UP000218287"/>
    </source>
</evidence>
<sequence>MSNKGEKETRIYIYIEDVVSVAWNKDRGTVLKRLRGKKSRQKLADEIAARGGECSHQNLKKLEYGESESVSLKVLEAICTALEISVNNFLSTVEVTN</sequence>
<dbReference type="AlphaFoldDB" id="A0A1Z4GCN1"/>
<protein>
    <recommendedName>
        <fullName evidence="1">HTH cro/C1-type domain-containing protein</fullName>
    </recommendedName>
</protein>
<feature type="domain" description="HTH cro/C1-type" evidence="1">
    <location>
        <begin position="55"/>
        <end position="89"/>
    </location>
</feature>
<reference evidence="2 3" key="1">
    <citation type="submission" date="2017-06" db="EMBL/GenBank/DDBJ databases">
        <title>Genome sequencing of cyanobaciteial culture collection at National Institute for Environmental Studies (NIES).</title>
        <authorList>
            <person name="Hirose Y."/>
            <person name="Shimura Y."/>
            <person name="Fujisawa T."/>
            <person name="Nakamura Y."/>
            <person name="Kawachi M."/>
        </authorList>
    </citation>
    <scope>NUCLEOTIDE SEQUENCE [LARGE SCALE GENOMIC DNA]</scope>
    <source>
        <strain evidence="2 3">NIES-21</strain>
    </source>
</reference>
<gene>
    <name evidence="2" type="ORF">NIES21_08920</name>
</gene>
<dbReference type="InterPro" id="IPR001387">
    <property type="entry name" value="Cro/C1-type_HTH"/>
</dbReference>
<dbReference type="Proteomes" id="UP000218287">
    <property type="component" value="Chromosome"/>
</dbReference>
<dbReference type="GO" id="GO:0003677">
    <property type="term" value="F:DNA binding"/>
    <property type="evidence" value="ECO:0007669"/>
    <property type="project" value="InterPro"/>
</dbReference>
<dbReference type="InterPro" id="IPR010982">
    <property type="entry name" value="Lambda_DNA-bd_dom_sf"/>
</dbReference>
<organism evidence="2 3">
    <name type="scientific">Anabaenopsis circularis NIES-21</name>
    <dbReference type="NCBI Taxonomy" id="1085406"/>
    <lineage>
        <taxon>Bacteria</taxon>
        <taxon>Bacillati</taxon>
        <taxon>Cyanobacteriota</taxon>
        <taxon>Cyanophyceae</taxon>
        <taxon>Nostocales</taxon>
        <taxon>Nodulariaceae</taxon>
        <taxon>Anabaenopsis</taxon>
    </lineage>
</organism>
<evidence type="ECO:0000313" key="2">
    <source>
        <dbReference type="EMBL" id="BAY15078.1"/>
    </source>
</evidence>